<comment type="caution">
    <text evidence="1">The sequence shown here is derived from an EMBL/GenBank/DDBJ whole genome shotgun (WGS) entry which is preliminary data.</text>
</comment>
<reference evidence="1" key="1">
    <citation type="submission" date="2023-04" db="EMBL/GenBank/DDBJ databases">
        <title>Draft Genome sequencing of Naganishia species isolated from polar environments using Oxford Nanopore Technology.</title>
        <authorList>
            <person name="Leo P."/>
            <person name="Venkateswaran K."/>
        </authorList>
    </citation>
    <scope>NUCLEOTIDE SEQUENCE</scope>
    <source>
        <strain evidence="1">MNA-CCFEE 5262</strain>
    </source>
</reference>
<dbReference type="Proteomes" id="UP001230649">
    <property type="component" value="Unassembled WGS sequence"/>
</dbReference>
<evidence type="ECO:0000313" key="1">
    <source>
        <dbReference type="EMBL" id="KAJ9101515.1"/>
    </source>
</evidence>
<organism evidence="1 2">
    <name type="scientific">Naganishia adeliensis</name>
    <dbReference type="NCBI Taxonomy" id="92952"/>
    <lineage>
        <taxon>Eukaryota</taxon>
        <taxon>Fungi</taxon>
        <taxon>Dikarya</taxon>
        <taxon>Basidiomycota</taxon>
        <taxon>Agaricomycotina</taxon>
        <taxon>Tremellomycetes</taxon>
        <taxon>Filobasidiales</taxon>
        <taxon>Filobasidiaceae</taxon>
        <taxon>Naganishia</taxon>
    </lineage>
</organism>
<gene>
    <name evidence="1" type="ORF">QFC20_005208</name>
</gene>
<name>A0ACC2VQ06_9TREE</name>
<accession>A0ACC2VQ06</accession>
<evidence type="ECO:0000313" key="2">
    <source>
        <dbReference type="Proteomes" id="UP001230649"/>
    </source>
</evidence>
<sequence>MPPPAQTTDVEEFAARVQKAATAHSVNAHEFGKNIYDTLRITEVKLEDEDGATQQVGKASRKKARVVVETVVRKDFLNPVGVLHGAATAYIIDICSSLPLMALSTSDFWSGLGGLSQSMSILYHAPAPEGTKLKIISETLNVGGRIANMRCEIRNAETNKLIASGFHSKVNVMPKATNTTAKL</sequence>
<protein>
    <submittedName>
        <fullName evidence="1">Uncharacterized protein</fullName>
    </submittedName>
</protein>
<keyword evidence="2" id="KW-1185">Reference proteome</keyword>
<proteinExistence type="predicted"/>
<dbReference type="EMBL" id="JASBWS010000069">
    <property type="protein sequence ID" value="KAJ9101515.1"/>
    <property type="molecule type" value="Genomic_DNA"/>
</dbReference>